<dbReference type="OrthoDB" id="20872at2759"/>
<comment type="caution">
    <text evidence="3">The sequence shown here is derived from an EMBL/GenBank/DDBJ whole genome shotgun (WGS) entry which is preliminary data.</text>
</comment>
<evidence type="ECO:0000313" key="4">
    <source>
        <dbReference type="Proteomes" id="UP000094444"/>
    </source>
</evidence>
<evidence type="ECO:0000259" key="1">
    <source>
        <dbReference type="Pfam" id="PF06985"/>
    </source>
</evidence>
<dbReference type="Proteomes" id="UP000094444">
    <property type="component" value="Unassembled WGS sequence"/>
</dbReference>
<reference evidence="3" key="1">
    <citation type="submission" date="2017-09" db="EMBL/GenBank/DDBJ databases">
        <title>Polyketide synthases of a Diaporthe helianthi virulent isolate.</title>
        <authorList>
            <person name="Baroncelli R."/>
        </authorList>
    </citation>
    <scope>NUCLEOTIDE SEQUENCE [LARGE SCALE GENOMIC DNA]</scope>
    <source>
        <strain evidence="3">7/96</strain>
    </source>
</reference>
<evidence type="ECO:0000259" key="2">
    <source>
        <dbReference type="Pfam" id="PF26640"/>
    </source>
</evidence>
<accession>A0A2P5I5K6</accession>
<dbReference type="AlphaFoldDB" id="A0A2P5I5K6"/>
<feature type="domain" description="DUF8212" evidence="2">
    <location>
        <begin position="281"/>
        <end position="306"/>
    </location>
</feature>
<dbReference type="EMBL" id="MAVT02000240">
    <property type="protein sequence ID" value="POS77786.1"/>
    <property type="molecule type" value="Genomic_DNA"/>
</dbReference>
<organism evidence="3 4">
    <name type="scientific">Diaporthe helianthi</name>
    <dbReference type="NCBI Taxonomy" id="158607"/>
    <lineage>
        <taxon>Eukaryota</taxon>
        <taxon>Fungi</taxon>
        <taxon>Dikarya</taxon>
        <taxon>Ascomycota</taxon>
        <taxon>Pezizomycotina</taxon>
        <taxon>Sordariomycetes</taxon>
        <taxon>Sordariomycetidae</taxon>
        <taxon>Diaporthales</taxon>
        <taxon>Diaporthaceae</taxon>
        <taxon>Diaporthe</taxon>
    </lineage>
</organism>
<dbReference type="InParanoid" id="A0A2P5I5K6"/>
<name>A0A2P5I5K6_DIAHE</name>
<sequence>MRLINLNTLALESFTGYGNIPSYAILSHTWGEDEVTYGELMTTPRDELEKRAGYRKIVEFGRFVKNRDLSKPAGKTPNLKCIAGTGIAGDRRTGRKNNVAPTRPTASRPTHIWVDTCCIDKSSSSELSEAINSMFAWYQEATFCVAFLEDYEHPGGGSGTSSGGNGAASKFRPSDDAFLHCRWFTRGWTLQELLAPAELYFVDKNWVFLGPKDKVVDSVSAASGIDASYLKDGTWQRANIAKRLSWAAKRETKRPEDLAYCLLGVFGVHMPLLYGEGGHSAFIRLQEEIIKEFDDHSIFAWGRRNNAKNGPWNESPNVVLGAFASHPSQFLGLDNVQTYSGDEEEPHTVTNKGIRIRLPIVYLDSETTVAILRCHTLDPLGGFMGIYIEDCEDRPGVYCRSSTKPALACVSDNVAQRAETKLVFLLKKTTLRHESIETMASISSISVTAVHNCDYDIVSAAPEELWDTKYGTLRLRPGRLSATALISMDRLNGRGPRQPGGAKEYFVLLLRVDPSSRWGFPDVGLVAWRRVGKAKTRDLERCHLTNQDSVRPHTAQLRLKGRYLRTVTAKVGIEMVDDERTYVVSLTRE</sequence>
<feature type="domain" description="Heterokaryon incompatibility" evidence="1">
    <location>
        <begin position="108"/>
        <end position="192"/>
    </location>
</feature>
<protein>
    <submittedName>
        <fullName evidence="3">HET domain-containing protein</fullName>
    </submittedName>
</protein>
<keyword evidence="4" id="KW-1185">Reference proteome</keyword>
<dbReference type="InterPro" id="IPR058525">
    <property type="entry name" value="DUF8212"/>
</dbReference>
<evidence type="ECO:0000313" key="3">
    <source>
        <dbReference type="EMBL" id="POS77786.1"/>
    </source>
</evidence>
<dbReference type="STRING" id="158607.A0A2P5I5K6"/>
<dbReference type="PANTHER" id="PTHR10622">
    <property type="entry name" value="HET DOMAIN-CONTAINING PROTEIN"/>
    <property type="match status" value="1"/>
</dbReference>
<proteinExistence type="predicted"/>
<dbReference type="PANTHER" id="PTHR10622:SF10">
    <property type="entry name" value="HET DOMAIN-CONTAINING PROTEIN"/>
    <property type="match status" value="1"/>
</dbReference>
<dbReference type="Pfam" id="PF06985">
    <property type="entry name" value="HET"/>
    <property type="match status" value="1"/>
</dbReference>
<dbReference type="Pfam" id="PF26640">
    <property type="entry name" value="DUF8212"/>
    <property type="match status" value="1"/>
</dbReference>
<gene>
    <name evidence="3" type="ORF">DHEL01_v203814</name>
</gene>
<dbReference type="InterPro" id="IPR010730">
    <property type="entry name" value="HET"/>
</dbReference>